<evidence type="ECO:0000259" key="1">
    <source>
        <dbReference type="PROSITE" id="PS50191"/>
    </source>
</evidence>
<keyword evidence="3" id="KW-1185">Reference proteome</keyword>
<name>A0A9P0FVT7_CHRIL</name>
<proteinExistence type="predicted"/>
<dbReference type="InterPro" id="IPR001251">
    <property type="entry name" value="CRAL-TRIO_dom"/>
</dbReference>
<accession>A0A9P0FVT7</accession>
<dbReference type="Gene3D" id="1.20.5.1200">
    <property type="entry name" value="Alpha-tocopherol transfer"/>
    <property type="match status" value="1"/>
</dbReference>
<dbReference type="Gene3D" id="3.40.525.10">
    <property type="entry name" value="CRAL-TRIO lipid binding domain"/>
    <property type="match status" value="1"/>
</dbReference>
<dbReference type="OrthoDB" id="7126740at2759"/>
<dbReference type="PANTHER" id="PTHR10174:SF208">
    <property type="entry name" value="CRAL-TRIO DOMAIN-CONTAINING PROTEIN DDB_G0278031"/>
    <property type="match status" value="1"/>
</dbReference>
<dbReference type="EMBL" id="LR824024">
    <property type="protein sequence ID" value="CAH0595082.1"/>
    <property type="molecule type" value="Genomic_DNA"/>
</dbReference>
<evidence type="ECO:0000313" key="2">
    <source>
        <dbReference type="EMBL" id="CAH0595082.1"/>
    </source>
</evidence>
<dbReference type="GO" id="GO:1902936">
    <property type="term" value="F:phosphatidylinositol bisphosphate binding"/>
    <property type="evidence" value="ECO:0007669"/>
    <property type="project" value="TreeGrafter"/>
</dbReference>
<dbReference type="CDD" id="cd00170">
    <property type="entry name" value="SEC14"/>
    <property type="match status" value="1"/>
</dbReference>
<dbReference type="PANTHER" id="PTHR10174">
    <property type="entry name" value="ALPHA-TOCOPHEROL TRANSFER PROTEIN-RELATED"/>
    <property type="match status" value="1"/>
</dbReference>
<gene>
    <name evidence="2" type="ORF">CINC_LOCUS6523</name>
</gene>
<dbReference type="Pfam" id="PF00650">
    <property type="entry name" value="CRAL_TRIO"/>
    <property type="match status" value="1"/>
</dbReference>
<feature type="domain" description="CRAL-TRIO" evidence="1">
    <location>
        <begin position="1"/>
        <end position="136"/>
    </location>
</feature>
<sequence length="190" mass="22215">MVKVNDKQFTSESFMEFYQYTVILCEYLKAHDYVNGFIVVHDYSHLNIMELVTKMNVTEMQQFVTLLIEGYGARLKGIHLLTDSKTIELFVKTLKQLLNKKIGERVNVHPTYEDLHSIIPKEILPIEYGGTERSIKELHEDWIEAFSSDEHVEYMKMMNKACTDETKRLSEKFNEEYLGMPGSFRSLAVD</sequence>
<evidence type="ECO:0000313" key="3">
    <source>
        <dbReference type="Proteomes" id="UP001154114"/>
    </source>
</evidence>
<protein>
    <recommendedName>
        <fullName evidence="1">CRAL-TRIO domain-containing protein</fullName>
    </recommendedName>
</protein>
<dbReference type="SUPFAM" id="SSF52087">
    <property type="entry name" value="CRAL/TRIO domain"/>
    <property type="match status" value="1"/>
</dbReference>
<reference evidence="2" key="1">
    <citation type="submission" date="2021-12" db="EMBL/GenBank/DDBJ databases">
        <authorList>
            <person name="King R."/>
        </authorList>
    </citation>
    <scope>NUCLEOTIDE SEQUENCE</scope>
</reference>
<dbReference type="Proteomes" id="UP001154114">
    <property type="component" value="Chromosome 21"/>
</dbReference>
<organism evidence="2 3">
    <name type="scientific">Chrysodeixis includens</name>
    <name type="common">Soybean looper</name>
    <name type="synonym">Pseudoplusia includens</name>
    <dbReference type="NCBI Taxonomy" id="689277"/>
    <lineage>
        <taxon>Eukaryota</taxon>
        <taxon>Metazoa</taxon>
        <taxon>Ecdysozoa</taxon>
        <taxon>Arthropoda</taxon>
        <taxon>Hexapoda</taxon>
        <taxon>Insecta</taxon>
        <taxon>Pterygota</taxon>
        <taxon>Neoptera</taxon>
        <taxon>Endopterygota</taxon>
        <taxon>Lepidoptera</taxon>
        <taxon>Glossata</taxon>
        <taxon>Ditrysia</taxon>
        <taxon>Noctuoidea</taxon>
        <taxon>Noctuidae</taxon>
        <taxon>Plusiinae</taxon>
        <taxon>Chrysodeixis</taxon>
    </lineage>
</organism>
<dbReference type="InterPro" id="IPR036865">
    <property type="entry name" value="CRAL-TRIO_dom_sf"/>
</dbReference>
<dbReference type="AlphaFoldDB" id="A0A9P0FVT7"/>
<dbReference type="GO" id="GO:0016020">
    <property type="term" value="C:membrane"/>
    <property type="evidence" value="ECO:0007669"/>
    <property type="project" value="TreeGrafter"/>
</dbReference>
<dbReference type="PROSITE" id="PS50191">
    <property type="entry name" value="CRAL_TRIO"/>
    <property type="match status" value="1"/>
</dbReference>
<dbReference type="PRINTS" id="PR00180">
    <property type="entry name" value="CRETINALDHBP"/>
</dbReference>